<dbReference type="PANTHER" id="PTHR34071">
    <property type="entry name" value="5-NITROIMIDAZOLE ANTIBIOTICS RESISTANCE PROTEIN, NIMA-FAMILY-RELATED PROTEIN-RELATED"/>
    <property type="match status" value="1"/>
</dbReference>
<protein>
    <submittedName>
        <fullName evidence="2">Flavin-nucleotide-binding protein</fullName>
    </submittedName>
</protein>
<dbReference type="InterPro" id="IPR012349">
    <property type="entry name" value="Split_barrel_FMN-bd"/>
</dbReference>
<feature type="region of interest" description="Disordered" evidence="1">
    <location>
        <begin position="201"/>
        <end position="231"/>
    </location>
</feature>
<dbReference type="Pfam" id="PF12900">
    <property type="entry name" value="Pyridox_ox_2"/>
    <property type="match status" value="1"/>
</dbReference>
<evidence type="ECO:0000313" key="3">
    <source>
        <dbReference type="Proteomes" id="UP000234331"/>
    </source>
</evidence>
<evidence type="ECO:0000256" key="1">
    <source>
        <dbReference type="SAM" id="MobiDB-lite"/>
    </source>
</evidence>
<sequence length="231" mass="24132">MVFGVAARMGGMLLPSRLAERITYADGALCAVLDEALVCHVGVVVDGEPHVLPTMHCRVEDRLYLHASTASRMGLAARSAPMRVCVTVSILDGLVLARSAFHHSLNYRSVVIHADAALVRDDEEKARVLAAFVERAGAGRSDQCRGPNARELAATAVLAVPLTGDGVDTAVKARTGPPVDDEADLALPHWAGVVPVQLVAAAPRPDGDGPVPSGLAPTLAHLDRPAPRDAS</sequence>
<evidence type="ECO:0000313" key="2">
    <source>
        <dbReference type="EMBL" id="SNQ45762.1"/>
    </source>
</evidence>
<dbReference type="Gene3D" id="2.30.110.10">
    <property type="entry name" value="Electron Transport, Fmn-binding Protein, Chain A"/>
    <property type="match status" value="1"/>
</dbReference>
<feature type="compositionally biased region" description="Basic and acidic residues" evidence="1">
    <location>
        <begin position="221"/>
        <end position="231"/>
    </location>
</feature>
<dbReference type="AlphaFoldDB" id="A0A2I2KJB6"/>
<name>A0A2I2KJB6_9ACTN</name>
<keyword evidence="3" id="KW-1185">Reference proteome</keyword>
<dbReference type="SUPFAM" id="SSF50475">
    <property type="entry name" value="FMN-binding split barrel"/>
    <property type="match status" value="1"/>
</dbReference>
<dbReference type="PANTHER" id="PTHR34071:SF2">
    <property type="entry name" value="FLAVIN-NUCLEOTIDE-BINDING PROTEIN"/>
    <property type="match status" value="1"/>
</dbReference>
<organism evidence="2 3">
    <name type="scientific">Frankia canadensis</name>
    <dbReference type="NCBI Taxonomy" id="1836972"/>
    <lineage>
        <taxon>Bacteria</taxon>
        <taxon>Bacillati</taxon>
        <taxon>Actinomycetota</taxon>
        <taxon>Actinomycetes</taxon>
        <taxon>Frankiales</taxon>
        <taxon>Frankiaceae</taxon>
        <taxon>Frankia</taxon>
    </lineage>
</organism>
<accession>A0A2I2KJB6</accession>
<dbReference type="InterPro" id="IPR024747">
    <property type="entry name" value="Pyridox_Oxase-rel"/>
</dbReference>
<gene>
    <name evidence="2" type="ORF">FRACA_1100015</name>
</gene>
<proteinExistence type="predicted"/>
<dbReference type="Proteomes" id="UP000234331">
    <property type="component" value="Unassembled WGS sequence"/>
</dbReference>
<dbReference type="EMBL" id="FZMO01000014">
    <property type="protein sequence ID" value="SNQ45762.1"/>
    <property type="molecule type" value="Genomic_DNA"/>
</dbReference>
<reference evidence="2 3" key="1">
    <citation type="submission" date="2017-06" db="EMBL/GenBank/DDBJ databases">
        <authorList>
            <person name="Kim H.J."/>
            <person name="Triplett B.A."/>
        </authorList>
    </citation>
    <scope>NUCLEOTIDE SEQUENCE [LARGE SCALE GENOMIC DNA]</scope>
    <source>
        <strain evidence="2">FRACA_ARgP5</strain>
    </source>
</reference>